<evidence type="ECO:0000313" key="3">
    <source>
        <dbReference type="Proteomes" id="UP000273516"/>
    </source>
</evidence>
<gene>
    <name evidence="2" type="ORF">C9E81_01830</name>
</gene>
<dbReference type="PROSITE" id="PS00732">
    <property type="entry name" value="RIBOSOMAL_S16"/>
    <property type="match status" value="1"/>
</dbReference>
<protein>
    <submittedName>
        <fullName evidence="2">XRE family transcriptional regulator</fullName>
    </submittedName>
</protein>
<dbReference type="InterPro" id="IPR001387">
    <property type="entry name" value="Cro/C1-type_HTH"/>
</dbReference>
<sequence>MENIDRHWIKVRLARMGRGAQARLADHLGIDPNKMSKIMSGTREIQQDEIPKVLSFFNARIVTHDNLDQDLETLLRGASKLNSDGKRLLQRQLNELLETPSLVQPSESSSRDKQSDSD</sequence>
<dbReference type="EMBL" id="QOKZ01000001">
    <property type="protein sequence ID" value="RMC37517.1"/>
    <property type="molecule type" value="Genomic_DNA"/>
</dbReference>
<dbReference type="GO" id="GO:0003735">
    <property type="term" value="F:structural constituent of ribosome"/>
    <property type="evidence" value="ECO:0007669"/>
    <property type="project" value="InterPro"/>
</dbReference>
<dbReference type="InterPro" id="IPR010982">
    <property type="entry name" value="Lambda_DNA-bd_dom_sf"/>
</dbReference>
<dbReference type="GO" id="GO:0003677">
    <property type="term" value="F:DNA binding"/>
    <property type="evidence" value="ECO:0007669"/>
    <property type="project" value="InterPro"/>
</dbReference>
<reference evidence="2 3" key="1">
    <citation type="submission" date="2018-07" db="EMBL/GenBank/DDBJ databases">
        <authorList>
            <person name="Zhang Y."/>
            <person name="Wang L."/>
            <person name="Ma S."/>
        </authorList>
    </citation>
    <scope>NUCLEOTIDE SEQUENCE [LARGE SCALE GENOMIC DNA]</scope>
    <source>
        <strain evidence="2 3">4-2</strain>
    </source>
</reference>
<proteinExistence type="predicted"/>
<name>A0A3M0N1D0_9RHOB</name>
<feature type="region of interest" description="Disordered" evidence="1">
    <location>
        <begin position="97"/>
        <end position="118"/>
    </location>
</feature>
<keyword evidence="3" id="KW-1185">Reference proteome</keyword>
<dbReference type="GO" id="GO:0005840">
    <property type="term" value="C:ribosome"/>
    <property type="evidence" value="ECO:0007669"/>
    <property type="project" value="InterPro"/>
</dbReference>
<organism evidence="2 3">
    <name type="scientific">Paracoccus alkanivorans</name>
    <dbReference type="NCBI Taxonomy" id="2116655"/>
    <lineage>
        <taxon>Bacteria</taxon>
        <taxon>Pseudomonadati</taxon>
        <taxon>Pseudomonadota</taxon>
        <taxon>Alphaproteobacteria</taxon>
        <taxon>Rhodobacterales</taxon>
        <taxon>Paracoccaceae</taxon>
        <taxon>Paracoccus</taxon>
    </lineage>
</organism>
<comment type="caution">
    <text evidence="2">The sequence shown here is derived from an EMBL/GenBank/DDBJ whole genome shotgun (WGS) entry which is preliminary data.</text>
</comment>
<evidence type="ECO:0000313" key="2">
    <source>
        <dbReference type="EMBL" id="RMC37517.1"/>
    </source>
</evidence>
<dbReference type="Proteomes" id="UP000273516">
    <property type="component" value="Unassembled WGS sequence"/>
</dbReference>
<dbReference type="InterPro" id="IPR020592">
    <property type="entry name" value="Ribosomal_bS16_CS"/>
</dbReference>
<accession>A0A3M0N1D0</accession>
<dbReference type="CDD" id="cd00093">
    <property type="entry name" value="HTH_XRE"/>
    <property type="match status" value="1"/>
</dbReference>
<dbReference type="GO" id="GO:0006412">
    <property type="term" value="P:translation"/>
    <property type="evidence" value="ECO:0007669"/>
    <property type="project" value="InterPro"/>
</dbReference>
<dbReference type="AlphaFoldDB" id="A0A3M0N1D0"/>
<dbReference type="SUPFAM" id="SSF47413">
    <property type="entry name" value="lambda repressor-like DNA-binding domains"/>
    <property type="match status" value="1"/>
</dbReference>
<evidence type="ECO:0000256" key="1">
    <source>
        <dbReference type="SAM" id="MobiDB-lite"/>
    </source>
</evidence>
<feature type="compositionally biased region" description="Basic and acidic residues" evidence="1">
    <location>
        <begin position="109"/>
        <end position="118"/>
    </location>
</feature>